<comment type="caution">
    <text evidence="3">The sequence shown here is derived from an EMBL/GenBank/DDBJ whole genome shotgun (WGS) entry which is preliminary data.</text>
</comment>
<dbReference type="InterPro" id="IPR050523">
    <property type="entry name" value="AKR_Detox_Biosynth"/>
</dbReference>
<evidence type="ECO:0000256" key="1">
    <source>
        <dbReference type="ARBA" id="ARBA00023002"/>
    </source>
</evidence>
<dbReference type="NCBIfam" id="NF007912">
    <property type="entry name" value="PRK10625.1"/>
    <property type="match status" value="1"/>
</dbReference>
<accession>A0ABV7D1A2</accession>
<dbReference type="CDD" id="cd19094">
    <property type="entry name" value="AKR_Tas-like"/>
    <property type="match status" value="1"/>
</dbReference>
<reference evidence="4" key="1">
    <citation type="journal article" date="2019" name="Int. J. Syst. Evol. Microbiol.">
        <title>The Global Catalogue of Microorganisms (GCM) 10K type strain sequencing project: providing services to taxonomists for standard genome sequencing and annotation.</title>
        <authorList>
            <consortium name="The Broad Institute Genomics Platform"/>
            <consortium name="The Broad Institute Genome Sequencing Center for Infectious Disease"/>
            <person name="Wu L."/>
            <person name="Ma J."/>
        </authorList>
    </citation>
    <scope>NUCLEOTIDE SEQUENCE [LARGE SCALE GENOMIC DNA]</scope>
    <source>
        <strain evidence="4">KCTC 62164</strain>
    </source>
</reference>
<dbReference type="EMBL" id="JBHRSL010000002">
    <property type="protein sequence ID" value="MFC3050799.1"/>
    <property type="molecule type" value="Genomic_DNA"/>
</dbReference>
<evidence type="ECO:0000259" key="2">
    <source>
        <dbReference type="Pfam" id="PF00248"/>
    </source>
</evidence>
<dbReference type="Proteomes" id="UP001595444">
    <property type="component" value="Unassembled WGS sequence"/>
</dbReference>
<keyword evidence="1" id="KW-0560">Oxidoreductase</keyword>
<evidence type="ECO:0000313" key="3">
    <source>
        <dbReference type="EMBL" id="MFC3050799.1"/>
    </source>
</evidence>
<proteinExistence type="predicted"/>
<feature type="domain" description="NADP-dependent oxidoreductase" evidence="2">
    <location>
        <begin position="15"/>
        <end position="349"/>
    </location>
</feature>
<dbReference type="Gene3D" id="3.20.20.100">
    <property type="entry name" value="NADP-dependent oxidoreductase domain"/>
    <property type="match status" value="1"/>
</dbReference>
<sequence length="358" mass="39176">MEKRELGRTGIFVSKICLGSMTWGKQNTEEEGHAQIDLALDAGVNFIDTAEMYAVPPTQETYGKTEEIIGSWLAKSGKRSDVIIASKIAGPRTDIDYIRPHLQNDGKSDLDYQSVIEACDASLKRLKTDYIDLYQLHWPSRPVNMFGVLRYPAERGIKAKENKSDIPLSETLGAMADLVKAGKIRAVGVSNETPWGVMHALSLAEKEGLPRVASIQNPYNFLNRSFEIGLAEIAVHEQVGLLAYSPIAGGILSGKYAGGAQPEGARFTLYGKTFNRFLKPLGLAAMEKYVALARKHGLDPAQMANAFVNQQAFLTSNIIGATSLEQLKSNLDSHHITLSQEILAEIDAIETEFPVPCP</sequence>
<dbReference type="SUPFAM" id="SSF51430">
    <property type="entry name" value="NAD(P)-linked oxidoreductase"/>
    <property type="match status" value="1"/>
</dbReference>
<name>A0ABV7D1A2_9PROT</name>
<keyword evidence="4" id="KW-1185">Reference proteome</keyword>
<gene>
    <name evidence="3" type="ORF">ACFOKA_02660</name>
</gene>
<evidence type="ECO:0000313" key="4">
    <source>
        <dbReference type="Proteomes" id="UP001595444"/>
    </source>
</evidence>
<dbReference type="PANTHER" id="PTHR43364">
    <property type="entry name" value="NADH-SPECIFIC METHYLGLYOXAL REDUCTASE-RELATED"/>
    <property type="match status" value="1"/>
</dbReference>
<organism evidence="3 4">
    <name type="scientific">Kordiimonas pumila</name>
    <dbReference type="NCBI Taxonomy" id="2161677"/>
    <lineage>
        <taxon>Bacteria</taxon>
        <taxon>Pseudomonadati</taxon>
        <taxon>Pseudomonadota</taxon>
        <taxon>Alphaproteobacteria</taxon>
        <taxon>Kordiimonadales</taxon>
        <taxon>Kordiimonadaceae</taxon>
        <taxon>Kordiimonas</taxon>
    </lineage>
</organism>
<dbReference type="PANTHER" id="PTHR43364:SF4">
    <property type="entry name" value="NAD(P)-LINKED OXIDOREDUCTASE SUPERFAMILY PROTEIN"/>
    <property type="match status" value="1"/>
</dbReference>
<dbReference type="Pfam" id="PF00248">
    <property type="entry name" value="Aldo_ket_red"/>
    <property type="match status" value="1"/>
</dbReference>
<dbReference type="RefSeq" id="WP_194212579.1">
    <property type="nucleotide sequence ID" value="NZ_CP061205.1"/>
</dbReference>
<protein>
    <submittedName>
        <fullName evidence="3">NADP(H)-dependent aldo-keto reductase</fullName>
    </submittedName>
</protein>
<dbReference type="InterPro" id="IPR023210">
    <property type="entry name" value="NADP_OxRdtase_dom"/>
</dbReference>
<dbReference type="InterPro" id="IPR036812">
    <property type="entry name" value="NAD(P)_OxRdtase_dom_sf"/>
</dbReference>